<dbReference type="PROSITE" id="PS50102">
    <property type="entry name" value="RRM"/>
    <property type="match status" value="2"/>
</dbReference>
<dbReference type="InterPro" id="IPR035979">
    <property type="entry name" value="RBD_domain_sf"/>
</dbReference>
<evidence type="ECO:0000313" key="7">
    <source>
        <dbReference type="EMBL" id="PKU60460.1"/>
    </source>
</evidence>
<comment type="similarity">
    <text evidence="1">Belongs to the polyadenylate-binding protein type-1 family.</text>
</comment>
<keyword evidence="3 4" id="KW-0694">RNA-binding</keyword>
<evidence type="ECO:0000256" key="1">
    <source>
        <dbReference type="ARBA" id="ARBA00008557"/>
    </source>
</evidence>
<evidence type="ECO:0000256" key="3">
    <source>
        <dbReference type="ARBA" id="ARBA00022884"/>
    </source>
</evidence>
<feature type="domain" description="RRM" evidence="5">
    <location>
        <begin position="15"/>
        <end position="92"/>
    </location>
</feature>
<dbReference type="EMBL" id="KZ503938">
    <property type="protein sequence ID" value="PKU60460.1"/>
    <property type="molecule type" value="Genomic_DNA"/>
</dbReference>
<dbReference type="Gene3D" id="3.30.70.330">
    <property type="match status" value="2"/>
</dbReference>
<dbReference type="AlphaFoldDB" id="A0A2I0VAN0"/>
<dbReference type="SMART" id="SM00360">
    <property type="entry name" value="RRM"/>
    <property type="match status" value="1"/>
</dbReference>
<evidence type="ECO:0000259" key="6">
    <source>
        <dbReference type="PROSITE" id="PS51309"/>
    </source>
</evidence>
<sequence length="236" mass="26738">MYSNHDPSLHKSGEANIFTKNLDKTIENKALMDTFSVFGNIHSSKIETDESGWSKGLCFVQFDQKEAALNAIEKLNDMFLNDKPIYVGHFQRDGKSKYFGFVSFENSDDAARAVNELNGKKFDEKECCSKASRELLEMNGKLIGSKHLYVALAQKKEERRAQLQPQFNSRRPVSVAKVTGMLLEMNRTEVLHLLESPEALKVKVFESMEVLKDGAPTNKLALLLELQPLVKTFLIF</sequence>
<dbReference type="InterPro" id="IPR002004">
    <property type="entry name" value="PABP_HYD_C"/>
</dbReference>
<keyword evidence="8" id="KW-1185">Reference proteome</keyword>
<dbReference type="STRING" id="906689.A0A2I0VAN0"/>
<dbReference type="Pfam" id="PF00658">
    <property type="entry name" value="MLLE"/>
    <property type="match status" value="1"/>
</dbReference>
<dbReference type="SUPFAM" id="SSF54928">
    <property type="entry name" value="RNA-binding domain, RBD"/>
    <property type="match status" value="1"/>
</dbReference>
<dbReference type="InterPro" id="IPR000504">
    <property type="entry name" value="RRM_dom"/>
</dbReference>
<evidence type="ECO:0000313" key="8">
    <source>
        <dbReference type="Proteomes" id="UP000233837"/>
    </source>
</evidence>
<dbReference type="PROSITE" id="PS51309">
    <property type="entry name" value="PABC"/>
    <property type="match status" value="1"/>
</dbReference>
<gene>
    <name evidence="7" type="primary">PAB2</name>
    <name evidence="7" type="ORF">MA16_Dca024893</name>
</gene>
<dbReference type="FunFam" id="3.30.70.330:FF:000003">
    <property type="entry name" value="Polyadenylate-binding protein"/>
    <property type="match status" value="1"/>
</dbReference>
<proteinExistence type="inferred from homology"/>
<dbReference type="Proteomes" id="UP000233837">
    <property type="component" value="Unassembled WGS sequence"/>
</dbReference>
<protein>
    <submittedName>
        <fullName evidence="7">Polyadenylate-binding protein 2</fullName>
    </submittedName>
</protein>
<dbReference type="Pfam" id="PF00076">
    <property type="entry name" value="RRM_1"/>
    <property type="match status" value="2"/>
</dbReference>
<evidence type="ECO:0000256" key="2">
    <source>
        <dbReference type="ARBA" id="ARBA00022737"/>
    </source>
</evidence>
<dbReference type="InterPro" id="IPR036053">
    <property type="entry name" value="PABP-dom"/>
</dbReference>
<dbReference type="SMART" id="SM00517">
    <property type="entry name" value="PolyA"/>
    <property type="match status" value="1"/>
</dbReference>
<organism evidence="7 8">
    <name type="scientific">Dendrobium catenatum</name>
    <dbReference type="NCBI Taxonomy" id="906689"/>
    <lineage>
        <taxon>Eukaryota</taxon>
        <taxon>Viridiplantae</taxon>
        <taxon>Streptophyta</taxon>
        <taxon>Embryophyta</taxon>
        <taxon>Tracheophyta</taxon>
        <taxon>Spermatophyta</taxon>
        <taxon>Magnoliopsida</taxon>
        <taxon>Liliopsida</taxon>
        <taxon>Asparagales</taxon>
        <taxon>Orchidaceae</taxon>
        <taxon>Epidendroideae</taxon>
        <taxon>Malaxideae</taxon>
        <taxon>Dendrobiinae</taxon>
        <taxon>Dendrobium</taxon>
    </lineage>
</organism>
<dbReference type="SUPFAM" id="SSF63570">
    <property type="entry name" value="PABC (PABP) domain"/>
    <property type="match status" value="1"/>
</dbReference>
<feature type="domain" description="PABC" evidence="6">
    <location>
        <begin position="139"/>
        <end position="216"/>
    </location>
</feature>
<reference evidence="7 8" key="2">
    <citation type="journal article" date="2017" name="Nature">
        <title>The Apostasia genome and the evolution of orchids.</title>
        <authorList>
            <person name="Zhang G.Q."/>
            <person name="Liu K.W."/>
            <person name="Li Z."/>
            <person name="Lohaus R."/>
            <person name="Hsiao Y.Y."/>
            <person name="Niu S.C."/>
            <person name="Wang J.Y."/>
            <person name="Lin Y.C."/>
            <person name="Xu Q."/>
            <person name="Chen L.J."/>
            <person name="Yoshida K."/>
            <person name="Fujiwara S."/>
            <person name="Wang Z.W."/>
            <person name="Zhang Y.Q."/>
            <person name="Mitsuda N."/>
            <person name="Wang M."/>
            <person name="Liu G.H."/>
            <person name="Pecoraro L."/>
            <person name="Huang H.X."/>
            <person name="Xiao X.J."/>
            <person name="Lin M."/>
            <person name="Wu X.Y."/>
            <person name="Wu W.L."/>
            <person name="Chen Y.Y."/>
            <person name="Chang S.B."/>
            <person name="Sakamoto S."/>
            <person name="Ohme-Takagi M."/>
            <person name="Yagi M."/>
            <person name="Zeng S.J."/>
            <person name="Shen C.Y."/>
            <person name="Yeh C.M."/>
            <person name="Luo Y.B."/>
            <person name="Tsai W.C."/>
            <person name="Van de Peer Y."/>
            <person name="Liu Z.J."/>
        </authorList>
    </citation>
    <scope>NUCLEOTIDE SEQUENCE [LARGE SCALE GENOMIC DNA]</scope>
    <source>
        <tissue evidence="7">The whole plant</tissue>
    </source>
</reference>
<reference evidence="7 8" key="1">
    <citation type="journal article" date="2016" name="Sci. Rep.">
        <title>The Dendrobium catenatum Lindl. genome sequence provides insights into polysaccharide synthase, floral development and adaptive evolution.</title>
        <authorList>
            <person name="Zhang G.Q."/>
            <person name="Xu Q."/>
            <person name="Bian C."/>
            <person name="Tsai W.C."/>
            <person name="Yeh C.M."/>
            <person name="Liu K.W."/>
            <person name="Yoshida K."/>
            <person name="Zhang L.S."/>
            <person name="Chang S.B."/>
            <person name="Chen F."/>
            <person name="Shi Y."/>
            <person name="Su Y.Y."/>
            <person name="Zhang Y.Q."/>
            <person name="Chen L.J."/>
            <person name="Yin Y."/>
            <person name="Lin M."/>
            <person name="Huang H."/>
            <person name="Deng H."/>
            <person name="Wang Z.W."/>
            <person name="Zhu S.L."/>
            <person name="Zhao X."/>
            <person name="Deng C."/>
            <person name="Niu S.C."/>
            <person name="Huang J."/>
            <person name="Wang M."/>
            <person name="Liu G.H."/>
            <person name="Yang H.J."/>
            <person name="Xiao X.J."/>
            <person name="Hsiao Y.Y."/>
            <person name="Wu W.L."/>
            <person name="Chen Y.Y."/>
            <person name="Mitsuda N."/>
            <person name="Ohme-Takagi M."/>
            <person name="Luo Y.B."/>
            <person name="Van de Peer Y."/>
            <person name="Liu Z.J."/>
        </authorList>
    </citation>
    <scope>NUCLEOTIDE SEQUENCE [LARGE SCALE GENOMIC DNA]</scope>
    <source>
        <tissue evidence="7">The whole plant</tissue>
    </source>
</reference>
<dbReference type="Gene3D" id="1.10.1900.10">
    <property type="entry name" value="c-terminal domain of poly(a) binding protein"/>
    <property type="match status" value="1"/>
</dbReference>
<name>A0A2I0VAN0_9ASPA</name>
<dbReference type="GO" id="GO:0003723">
    <property type="term" value="F:RNA binding"/>
    <property type="evidence" value="ECO:0007669"/>
    <property type="project" value="UniProtKB-UniRule"/>
</dbReference>
<feature type="domain" description="RRM" evidence="5">
    <location>
        <begin position="92"/>
        <end position="155"/>
    </location>
</feature>
<keyword evidence="2" id="KW-0677">Repeat</keyword>
<dbReference type="PANTHER" id="PTHR24012">
    <property type="entry name" value="RNA BINDING PROTEIN"/>
    <property type="match status" value="1"/>
</dbReference>
<evidence type="ECO:0000259" key="5">
    <source>
        <dbReference type="PROSITE" id="PS50102"/>
    </source>
</evidence>
<accession>A0A2I0VAN0</accession>
<evidence type="ECO:0000256" key="4">
    <source>
        <dbReference type="PROSITE-ProRule" id="PRU00176"/>
    </source>
</evidence>
<dbReference type="InterPro" id="IPR012677">
    <property type="entry name" value="Nucleotide-bd_a/b_plait_sf"/>
</dbReference>